<reference evidence="2 3" key="1">
    <citation type="submission" date="2019-07" db="EMBL/GenBank/DDBJ databases">
        <authorList>
            <person name="Kim J."/>
        </authorList>
    </citation>
    <scope>NUCLEOTIDE SEQUENCE [LARGE SCALE GENOMIC DNA]</scope>
    <source>
        <strain evidence="2 3">JC52</strain>
    </source>
</reference>
<dbReference type="SUPFAM" id="SSF55729">
    <property type="entry name" value="Acyl-CoA N-acyltransferases (Nat)"/>
    <property type="match status" value="1"/>
</dbReference>
<sequence length="189" mass="21990">MLDKSIAHYRVILKRTPDTPVPNAFLPQGYSIVTYQDGDEEAWGEIETSVQEFERVEVAVDYFRSKFAPYRTEVTRRTMFVQKDDGEKIATFTAWWNYTGMRRHPFMHWVAVKPEYQGLGIGKALIAEGVRRMIELEGDCVMYIPTQTWSHKAIKLYRWAGFELELDEPEPGGYANQTRQALPLIQHLI</sequence>
<evidence type="ECO:0000313" key="2">
    <source>
        <dbReference type="EMBL" id="TVY11764.1"/>
    </source>
</evidence>
<evidence type="ECO:0000259" key="1">
    <source>
        <dbReference type="PROSITE" id="PS51186"/>
    </source>
</evidence>
<dbReference type="InterPro" id="IPR016181">
    <property type="entry name" value="Acyl_CoA_acyltransferase"/>
</dbReference>
<dbReference type="Pfam" id="PF00583">
    <property type="entry name" value="Acetyltransf_1"/>
    <property type="match status" value="1"/>
</dbReference>
<protein>
    <submittedName>
        <fullName evidence="2">GNAT family N-acetyltransferase</fullName>
    </submittedName>
</protein>
<dbReference type="PROSITE" id="PS51186">
    <property type="entry name" value="GNAT"/>
    <property type="match status" value="1"/>
</dbReference>
<keyword evidence="2" id="KW-0808">Transferase</keyword>
<evidence type="ECO:0000313" key="3">
    <source>
        <dbReference type="Proteomes" id="UP000317036"/>
    </source>
</evidence>
<dbReference type="InterPro" id="IPR000182">
    <property type="entry name" value="GNAT_dom"/>
</dbReference>
<proteinExistence type="predicted"/>
<name>A0A559KI04_9BACL</name>
<dbReference type="Gene3D" id="3.40.630.30">
    <property type="match status" value="1"/>
</dbReference>
<gene>
    <name evidence="2" type="ORF">FPZ49_00260</name>
</gene>
<dbReference type="EMBL" id="VNJI01000001">
    <property type="protein sequence ID" value="TVY11764.1"/>
    <property type="molecule type" value="Genomic_DNA"/>
</dbReference>
<dbReference type="GO" id="GO:0016747">
    <property type="term" value="F:acyltransferase activity, transferring groups other than amino-acyl groups"/>
    <property type="evidence" value="ECO:0007669"/>
    <property type="project" value="InterPro"/>
</dbReference>
<dbReference type="Proteomes" id="UP000317036">
    <property type="component" value="Unassembled WGS sequence"/>
</dbReference>
<dbReference type="OrthoDB" id="581534at2"/>
<comment type="caution">
    <text evidence="2">The sequence shown here is derived from an EMBL/GenBank/DDBJ whole genome shotgun (WGS) entry which is preliminary data.</text>
</comment>
<accession>A0A559KI04</accession>
<dbReference type="AlphaFoldDB" id="A0A559KI04"/>
<dbReference type="CDD" id="cd04301">
    <property type="entry name" value="NAT_SF"/>
    <property type="match status" value="1"/>
</dbReference>
<organism evidence="2 3">
    <name type="scientific">Paenibacillus cremeus</name>
    <dbReference type="NCBI Taxonomy" id="2163881"/>
    <lineage>
        <taxon>Bacteria</taxon>
        <taxon>Bacillati</taxon>
        <taxon>Bacillota</taxon>
        <taxon>Bacilli</taxon>
        <taxon>Bacillales</taxon>
        <taxon>Paenibacillaceae</taxon>
        <taxon>Paenibacillus</taxon>
    </lineage>
</organism>
<dbReference type="RefSeq" id="WP_144842347.1">
    <property type="nucleotide sequence ID" value="NZ_VNJI01000001.1"/>
</dbReference>
<feature type="domain" description="N-acetyltransferase" evidence="1">
    <location>
        <begin position="30"/>
        <end position="189"/>
    </location>
</feature>
<keyword evidence="3" id="KW-1185">Reference proteome</keyword>